<dbReference type="EMBL" id="JBFTEG010000011">
    <property type="protein sequence ID" value="MEX6503336.1"/>
    <property type="molecule type" value="Genomic_DNA"/>
</dbReference>
<proteinExistence type="predicted"/>
<keyword evidence="2" id="KW-1185">Reference proteome</keyword>
<evidence type="ECO:0000313" key="2">
    <source>
        <dbReference type="Proteomes" id="UP001560296"/>
    </source>
</evidence>
<sequence>MLCLLLLSSLDVAAQDRVYLMATLTLGGSNLANTIFLHEPAITDLQSCAQAWRQGQRDNDWLSYHHILRRDRMKGFTAQASYRCVTSALNIDSWHDSMRYDFAYLISVDPVSSALQISKASSLAACTAQLAGQSSAQGADRHCAKSNQRIDP</sequence>
<dbReference type="RefSeq" id="WP_369288290.1">
    <property type="nucleotide sequence ID" value="NZ_JBFTEG010000011.1"/>
</dbReference>
<gene>
    <name evidence="1" type="ORF">AB5S05_14835</name>
</gene>
<comment type="caution">
    <text evidence="1">The sequence shown here is derived from an EMBL/GenBank/DDBJ whole genome shotgun (WGS) entry which is preliminary data.</text>
</comment>
<organism evidence="1 2">
    <name type="scientific">Pseudomonas zhanjiangensis</name>
    <dbReference type="NCBI Taxonomy" id="3239015"/>
    <lineage>
        <taxon>Bacteria</taxon>
        <taxon>Pseudomonadati</taxon>
        <taxon>Pseudomonadota</taxon>
        <taxon>Gammaproteobacteria</taxon>
        <taxon>Pseudomonadales</taxon>
        <taxon>Pseudomonadaceae</taxon>
        <taxon>Pseudomonas</taxon>
    </lineage>
</organism>
<reference evidence="1 2" key="1">
    <citation type="submission" date="2024-07" db="EMBL/GenBank/DDBJ databases">
        <authorList>
            <person name="Li M."/>
        </authorList>
    </citation>
    <scope>NUCLEOTIDE SEQUENCE [LARGE SCALE GENOMIC DNA]</scope>
    <source>
        <strain evidence="1 2">25A3E</strain>
    </source>
</reference>
<evidence type="ECO:0000313" key="1">
    <source>
        <dbReference type="EMBL" id="MEX6503336.1"/>
    </source>
</evidence>
<name>A0ABV3YVG8_9PSED</name>
<accession>A0ABV3YVG8</accession>
<protein>
    <submittedName>
        <fullName evidence="1">Uncharacterized protein</fullName>
    </submittedName>
</protein>
<dbReference type="Proteomes" id="UP001560296">
    <property type="component" value="Unassembled WGS sequence"/>
</dbReference>